<protein>
    <submittedName>
        <fullName evidence="2">Uncharacterized protein</fullName>
    </submittedName>
</protein>
<dbReference type="AlphaFoldDB" id="A0AAN8I367"/>
<dbReference type="EMBL" id="JAKLMC020000031">
    <property type="protein sequence ID" value="KAK5949939.1"/>
    <property type="molecule type" value="Genomic_DNA"/>
</dbReference>
<feature type="region of interest" description="Disordered" evidence="1">
    <location>
        <begin position="1"/>
        <end position="44"/>
    </location>
</feature>
<evidence type="ECO:0000313" key="3">
    <source>
        <dbReference type="Proteomes" id="UP001316803"/>
    </source>
</evidence>
<accession>A0AAN8I367</accession>
<gene>
    <name evidence="2" type="ORF">OHC33_009124</name>
</gene>
<sequence length="530" mass="59624">MSLYLTTSNLDNNEDTQSLSPAPSPQLAPSPMEANFPSGSRSFSGYSSTSSATSYSNISSISKATSISSTSSRRRGYVRPQGANFAPSAKNRESVMSLGSIAHLQYYFARTGLLDGRSGQMVKKKENGEYDIPKLSVRPSSETFESPVDEEGALLWEAAMEDGEEIMLAPTVSTYRNGTQYVPPPPSQQALKRELVDSLENALHAIEASERTQKSSETPTPGFYEIEGIQILDTTTLAIRAAKQYYTQHPNPKRLNSIKPDQEIRKELYDVLEVLKQAASRNFAGGWKEEERLTILVWVSDVGMMIDKEAKLEEKERRQRKQWQWVDDSNWINDDRGRTVDFLSFLLSEIEAPAEETYTALQDKFWHALIDGKKLIAMHNAAVRRSKRQFGYIEKCHDDVNKPYRRAENIRYWLKAAELRFEVKFTQKLDVLSTVNSKPEEAQIMKAFEEVIMEWTKCVCKDLTKDWNGDEEKKLHARARSLALASPIGSPSKILKAKEETPPPVPALPRMPGTPDDMVGSPGPESPSVR</sequence>
<feature type="compositionally biased region" description="Polar residues" evidence="1">
    <location>
        <begin position="1"/>
        <end position="11"/>
    </location>
</feature>
<dbReference type="Proteomes" id="UP001316803">
    <property type="component" value="Unassembled WGS sequence"/>
</dbReference>
<comment type="caution">
    <text evidence="2">The sequence shown here is derived from an EMBL/GenBank/DDBJ whole genome shotgun (WGS) entry which is preliminary data.</text>
</comment>
<organism evidence="2 3">
    <name type="scientific">Knufia fluminis</name>
    <dbReference type="NCBI Taxonomy" id="191047"/>
    <lineage>
        <taxon>Eukaryota</taxon>
        <taxon>Fungi</taxon>
        <taxon>Dikarya</taxon>
        <taxon>Ascomycota</taxon>
        <taxon>Pezizomycotina</taxon>
        <taxon>Eurotiomycetes</taxon>
        <taxon>Chaetothyriomycetidae</taxon>
        <taxon>Chaetothyriales</taxon>
        <taxon>Trichomeriaceae</taxon>
        <taxon>Knufia</taxon>
    </lineage>
</organism>
<evidence type="ECO:0000313" key="2">
    <source>
        <dbReference type="EMBL" id="KAK5949939.1"/>
    </source>
</evidence>
<feature type="region of interest" description="Disordered" evidence="1">
    <location>
        <begin position="65"/>
        <end position="85"/>
    </location>
</feature>
<dbReference type="PANTHER" id="PTHR38702">
    <property type="entry name" value="CALPONIN-HOMOLOGY (CH) DOMAIN-CONTAINING PROTEIN"/>
    <property type="match status" value="1"/>
</dbReference>
<reference evidence="2 3" key="1">
    <citation type="submission" date="2022-12" db="EMBL/GenBank/DDBJ databases">
        <title>Genomic features and morphological characterization of a novel Knufia sp. strain isolated from spacecraft assembly facility.</title>
        <authorList>
            <person name="Teixeira M."/>
            <person name="Chander A.M."/>
            <person name="Stajich J.E."/>
            <person name="Venkateswaran K."/>
        </authorList>
    </citation>
    <scope>NUCLEOTIDE SEQUENCE [LARGE SCALE GENOMIC DNA]</scope>
    <source>
        <strain evidence="2 3">FJI-L2-BK-P2</strain>
    </source>
</reference>
<feature type="region of interest" description="Disordered" evidence="1">
    <location>
        <begin position="490"/>
        <end position="530"/>
    </location>
</feature>
<dbReference type="PANTHER" id="PTHR38702:SF1">
    <property type="entry name" value="CALPONIN-HOMOLOGY (CH) DOMAIN-CONTAINING PROTEIN"/>
    <property type="match status" value="1"/>
</dbReference>
<evidence type="ECO:0000256" key="1">
    <source>
        <dbReference type="SAM" id="MobiDB-lite"/>
    </source>
</evidence>
<proteinExistence type="predicted"/>
<keyword evidence="3" id="KW-1185">Reference proteome</keyword>
<name>A0AAN8I367_9EURO</name>